<dbReference type="Gene3D" id="1.20.1440.200">
    <property type="match status" value="1"/>
</dbReference>
<feature type="domain" description="VPS28 N-terminal" evidence="9">
    <location>
        <begin position="1"/>
        <end position="114"/>
    </location>
</feature>
<feature type="compositionally biased region" description="Polar residues" evidence="7">
    <location>
        <begin position="109"/>
        <end position="123"/>
    </location>
</feature>
<dbReference type="RefSeq" id="XP_056038115.1">
    <property type="nucleotide sequence ID" value="XM_056182301.1"/>
</dbReference>
<evidence type="ECO:0000256" key="3">
    <source>
        <dbReference type="ARBA" id="ARBA00022753"/>
    </source>
</evidence>
<evidence type="ECO:0000259" key="9">
    <source>
        <dbReference type="PROSITE" id="PS51313"/>
    </source>
</evidence>
<dbReference type="EMBL" id="CP115612">
    <property type="protein sequence ID" value="WBW73872.1"/>
    <property type="molecule type" value="Genomic_DNA"/>
</dbReference>
<dbReference type="InterPro" id="IPR017899">
    <property type="entry name" value="VPS28_C"/>
</dbReference>
<sequence length="251" mass="28699">MTDYYDIGLLEENQEDTPNVECVGQQIREDFASLYSIIITLENLEIVFTKDAITPDAFESASNLLLQQWDSCLKDEDLLKRFGPLEDFFSKYQLQCPRAMKRIQEHSENATTTKVSSTLPNHLSETRDSKVDSNEFLHDRETAIISAPSTTPPVSTAKSIAELVQNFITTLDAIRLNFVAKDQLHPLLSELVICMDDLTELLNKQVSGRSKLVQWLIFINHMESTDQLNEEQKEELLQNLEETYSECYGLL</sequence>
<dbReference type="GO" id="GO:0043328">
    <property type="term" value="P:protein transport to vacuole involved in ubiquitin-dependent protein catabolic process via the multivesicular body sorting pathway"/>
    <property type="evidence" value="ECO:0007669"/>
    <property type="project" value="TreeGrafter"/>
</dbReference>
<dbReference type="GO" id="GO:0000813">
    <property type="term" value="C:ESCRT I complex"/>
    <property type="evidence" value="ECO:0007669"/>
    <property type="project" value="UniProtKB-UniRule"/>
</dbReference>
<feature type="region of interest" description="Disordered" evidence="7">
    <location>
        <begin position="106"/>
        <end position="126"/>
    </location>
</feature>
<dbReference type="InterPro" id="IPR037202">
    <property type="entry name" value="ESCRT_assembly_dom"/>
</dbReference>
<dbReference type="PROSITE" id="PS51313">
    <property type="entry name" value="VPS28_N"/>
    <property type="match status" value="1"/>
</dbReference>
<comment type="subcellular location">
    <subcellularLocation>
        <location evidence="1">Endosome</location>
    </subcellularLocation>
</comment>
<protein>
    <recommendedName>
        <fullName evidence="5">Vacuolar protein sorting-associated protein 28</fullName>
    </recommendedName>
    <alternativeName>
        <fullName evidence="5">ESCRT-I complex subunit VPS28</fullName>
    </alternativeName>
</protein>
<dbReference type="InterPro" id="IPR037206">
    <property type="entry name" value="VPS28_C_sf"/>
</dbReference>
<dbReference type="PANTHER" id="PTHR12937:SF0">
    <property type="entry name" value="VACUOLAR PROTEIN SORTING-ASSOCIATED PROTEIN 28 HOMOLOG"/>
    <property type="match status" value="1"/>
</dbReference>
<keyword evidence="4 5" id="KW-0653">Protein transport</keyword>
<accession>A0AAE9WER1</accession>
<evidence type="ECO:0000313" key="10">
    <source>
        <dbReference type="EMBL" id="WBW73872.1"/>
    </source>
</evidence>
<dbReference type="GeneID" id="80876990"/>
<proteinExistence type="inferred from homology"/>
<dbReference type="SUPFAM" id="SSF140111">
    <property type="entry name" value="Endosomal sorting complex assembly domain"/>
    <property type="match status" value="1"/>
</dbReference>
<keyword evidence="3 5" id="KW-0967">Endosome</keyword>
<dbReference type="GO" id="GO:0044877">
    <property type="term" value="F:protein-containing complex binding"/>
    <property type="evidence" value="ECO:0007669"/>
    <property type="project" value="TreeGrafter"/>
</dbReference>
<evidence type="ECO:0000256" key="4">
    <source>
        <dbReference type="ARBA" id="ARBA00022927"/>
    </source>
</evidence>
<dbReference type="PIRSF" id="PIRSF017535">
    <property type="entry name" value="VPS28"/>
    <property type="match status" value="1"/>
</dbReference>
<keyword evidence="2 5" id="KW-0813">Transport</keyword>
<dbReference type="InterPro" id="IPR007143">
    <property type="entry name" value="Vps28"/>
</dbReference>
<organism evidence="10 11">
    <name type="scientific">Schizosaccharomyces osmophilus</name>
    <dbReference type="NCBI Taxonomy" id="2545709"/>
    <lineage>
        <taxon>Eukaryota</taxon>
        <taxon>Fungi</taxon>
        <taxon>Dikarya</taxon>
        <taxon>Ascomycota</taxon>
        <taxon>Taphrinomycotina</taxon>
        <taxon>Schizosaccharomycetes</taxon>
        <taxon>Schizosaccharomycetales</taxon>
        <taxon>Schizosaccharomycetaceae</taxon>
        <taxon>Schizosaccharomyces</taxon>
    </lineage>
</organism>
<evidence type="ECO:0000256" key="5">
    <source>
        <dbReference type="PIRNR" id="PIRNR017535"/>
    </source>
</evidence>
<dbReference type="Gene3D" id="1.20.120.1130">
    <property type="match status" value="1"/>
</dbReference>
<dbReference type="AlphaFoldDB" id="A0AAE9WER1"/>
<dbReference type="Pfam" id="PF03997">
    <property type="entry name" value="VPS28"/>
    <property type="match status" value="1"/>
</dbReference>
<reference evidence="10 11" key="1">
    <citation type="journal article" date="2023" name="G3 (Bethesda)">
        <title>A high-quality reference genome for the fission yeast Schizosaccharomyces osmophilus.</title>
        <authorList>
            <person name="Jia G.S."/>
            <person name="Zhang W.C."/>
            <person name="Liang Y."/>
            <person name="Liu X.H."/>
            <person name="Rhind N."/>
            <person name="Pidoux A."/>
            <person name="Brysch-Herzberg M."/>
            <person name="Du L.L."/>
        </authorList>
    </citation>
    <scope>NUCLEOTIDE SEQUENCE [LARGE SCALE GENOMIC DNA]</scope>
    <source>
        <strain evidence="10 11">CBS 15793</strain>
    </source>
</reference>
<evidence type="ECO:0000256" key="2">
    <source>
        <dbReference type="ARBA" id="ARBA00022448"/>
    </source>
</evidence>
<comment type="similarity">
    <text evidence="5 6">Belongs to the VPS28 family.</text>
</comment>
<dbReference type="InterPro" id="IPR038358">
    <property type="entry name" value="VPS28_N_sf"/>
</dbReference>
<gene>
    <name evidence="10" type="primary">vps28</name>
    <name evidence="10" type="ORF">SOMG_03511</name>
</gene>
<dbReference type="PANTHER" id="PTHR12937">
    <property type="entry name" value="VACUOLAR PROTEIN SORTING 28, ISOFORM 2 VPS28"/>
    <property type="match status" value="1"/>
</dbReference>
<dbReference type="PROSITE" id="PS51310">
    <property type="entry name" value="VPS28_C"/>
    <property type="match status" value="1"/>
</dbReference>
<comment type="function">
    <text evidence="5">Component of the ESCRT-I complex (endosomal sorting complex required for transport I), a regulator of vesicular trafficking process.</text>
</comment>
<evidence type="ECO:0000259" key="8">
    <source>
        <dbReference type="PROSITE" id="PS51310"/>
    </source>
</evidence>
<name>A0AAE9WER1_9SCHI</name>
<evidence type="ECO:0000256" key="6">
    <source>
        <dbReference type="PROSITE-ProRule" id="PRU00642"/>
    </source>
</evidence>
<evidence type="ECO:0000256" key="7">
    <source>
        <dbReference type="SAM" id="MobiDB-lite"/>
    </source>
</evidence>
<evidence type="ECO:0000313" key="11">
    <source>
        <dbReference type="Proteomes" id="UP001212411"/>
    </source>
</evidence>
<dbReference type="Proteomes" id="UP001212411">
    <property type="component" value="Chromosome 2"/>
</dbReference>
<evidence type="ECO:0000256" key="1">
    <source>
        <dbReference type="ARBA" id="ARBA00004177"/>
    </source>
</evidence>
<feature type="domain" description="VPS28 C-terminal" evidence="8">
    <location>
        <begin position="155"/>
        <end position="251"/>
    </location>
</feature>
<keyword evidence="11" id="KW-1185">Reference proteome</keyword>
<dbReference type="SUPFAM" id="SSF140427">
    <property type="entry name" value="VPS28 C-terminal domain-like"/>
    <property type="match status" value="1"/>
</dbReference>
<dbReference type="InterPro" id="IPR017898">
    <property type="entry name" value="VPS28_N"/>
</dbReference>
<dbReference type="KEGG" id="som:SOMG_03511"/>